<gene>
    <name evidence="8" type="ORF">CCHLO57077_00019404</name>
</gene>
<feature type="domain" description="Peptidase M16 N-terminal" evidence="7">
    <location>
        <begin position="44"/>
        <end position="187"/>
    </location>
</feature>
<dbReference type="Proteomes" id="UP001160390">
    <property type="component" value="Unassembled WGS sequence"/>
</dbReference>
<evidence type="ECO:0000313" key="9">
    <source>
        <dbReference type="Proteomes" id="UP001160390"/>
    </source>
</evidence>
<dbReference type="GO" id="GO:0051603">
    <property type="term" value="P:proteolysis involved in protein catabolic process"/>
    <property type="evidence" value="ECO:0007669"/>
    <property type="project" value="TreeGrafter"/>
</dbReference>
<proteinExistence type="inferred from homology"/>
<evidence type="ECO:0000256" key="4">
    <source>
        <dbReference type="ARBA" id="ARBA00022801"/>
    </source>
</evidence>
<evidence type="ECO:0000259" key="7">
    <source>
        <dbReference type="Pfam" id="PF00675"/>
    </source>
</evidence>
<dbReference type="InterPro" id="IPR011249">
    <property type="entry name" value="Metalloenz_LuxS/M16"/>
</dbReference>
<sequence>MPPSDPPASAPRPSHAVLLTDNLEKPSVDDRNYRVVRLANHLEVLLVHDPETDKASAALDVNVGNFSDEEGMPGMAHAVEHLLFMGTKKFPVENDYSQYLSSNSGNSNAYTASTSTNCYFEVAAKPADDREPTEGNPSPLRGALDRFAQFFIEPLFLSSTLDRELKAVDSENKKNLQNDTWRLHQLDK</sequence>
<dbReference type="InterPro" id="IPR011765">
    <property type="entry name" value="Pept_M16_N"/>
</dbReference>
<reference evidence="8" key="1">
    <citation type="submission" date="2023-01" db="EMBL/GenBank/DDBJ databases">
        <authorList>
            <person name="Piombo E."/>
        </authorList>
    </citation>
    <scope>NUCLEOTIDE SEQUENCE</scope>
</reference>
<dbReference type="GO" id="GO:0043171">
    <property type="term" value="P:peptide catabolic process"/>
    <property type="evidence" value="ECO:0007669"/>
    <property type="project" value="TreeGrafter"/>
</dbReference>
<dbReference type="GO" id="GO:0005739">
    <property type="term" value="C:mitochondrion"/>
    <property type="evidence" value="ECO:0007669"/>
    <property type="project" value="TreeGrafter"/>
</dbReference>
<keyword evidence="6" id="KW-0482">Metalloprotease</keyword>
<keyword evidence="2" id="KW-0645">Protease</keyword>
<dbReference type="AlphaFoldDB" id="A0AA35Q2M6"/>
<keyword evidence="9" id="KW-1185">Reference proteome</keyword>
<evidence type="ECO:0000256" key="5">
    <source>
        <dbReference type="ARBA" id="ARBA00022833"/>
    </source>
</evidence>
<comment type="caution">
    <text evidence="8">The sequence shown here is derived from an EMBL/GenBank/DDBJ whole genome shotgun (WGS) entry which is preliminary data.</text>
</comment>
<dbReference type="SUPFAM" id="SSF63411">
    <property type="entry name" value="LuxS/MPP-like metallohydrolase"/>
    <property type="match status" value="1"/>
</dbReference>
<dbReference type="GO" id="GO:0046872">
    <property type="term" value="F:metal ion binding"/>
    <property type="evidence" value="ECO:0007669"/>
    <property type="project" value="UniProtKB-KW"/>
</dbReference>
<protein>
    <recommendedName>
        <fullName evidence="7">Peptidase M16 N-terminal domain-containing protein</fullName>
    </recommendedName>
</protein>
<dbReference type="EMBL" id="CABFNP030000977">
    <property type="protein sequence ID" value="CAI6089265.1"/>
    <property type="molecule type" value="Genomic_DNA"/>
</dbReference>
<keyword evidence="5" id="KW-0862">Zinc</keyword>
<dbReference type="Pfam" id="PF00675">
    <property type="entry name" value="Peptidase_M16"/>
    <property type="match status" value="1"/>
</dbReference>
<keyword evidence="4" id="KW-0378">Hydrolase</keyword>
<name>A0AA35Q2M6_9HYPO</name>
<evidence type="ECO:0000256" key="1">
    <source>
        <dbReference type="ARBA" id="ARBA00007261"/>
    </source>
</evidence>
<dbReference type="Gene3D" id="3.30.830.10">
    <property type="entry name" value="Metalloenzyme, LuxS/M16 peptidase-like"/>
    <property type="match status" value="1"/>
</dbReference>
<accession>A0AA35Q2M6</accession>
<evidence type="ECO:0000256" key="6">
    <source>
        <dbReference type="ARBA" id="ARBA00023049"/>
    </source>
</evidence>
<keyword evidence="3" id="KW-0479">Metal-binding</keyword>
<dbReference type="PANTHER" id="PTHR43690:SF18">
    <property type="entry name" value="INSULIN-DEGRADING ENZYME-RELATED"/>
    <property type="match status" value="1"/>
</dbReference>
<comment type="similarity">
    <text evidence="1">Belongs to the peptidase M16 family.</text>
</comment>
<dbReference type="GO" id="GO:0004222">
    <property type="term" value="F:metalloendopeptidase activity"/>
    <property type="evidence" value="ECO:0007669"/>
    <property type="project" value="TreeGrafter"/>
</dbReference>
<evidence type="ECO:0000256" key="3">
    <source>
        <dbReference type="ARBA" id="ARBA00022723"/>
    </source>
</evidence>
<dbReference type="GO" id="GO:0005829">
    <property type="term" value="C:cytosol"/>
    <property type="evidence" value="ECO:0007669"/>
    <property type="project" value="TreeGrafter"/>
</dbReference>
<dbReference type="PANTHER" id="PTHR43690">
    <property type="entry name" value="NARDILYSIN"/>
    <property type="match status" value="1"/>
</dbReference>
<feature type="non-terminal residue" evidence="8">
    <location>
        <position position="188"/>
    </location>
</feature>
<dbReference type="InterPro" id="IPR050626">
    <property type="entry name" value="Peptidase_M16"/>
</dbReference>
<organism evidence="8 9">
    <name type="scientific">Clonostachys chloroleuca</name>
    <dbReference type="NCBI Taxonomy" id="1926264"/>
    <lineage>
        <taxon>Eukaryota</taxon>
        <taxon>Fungi</taxon>
        <taxon>Dikarya</taxon>
        <taxon>Ascomycota</taxon>
        <taxon>Pezizomycotina</taxon>
        <taxon>Sordariomycetes</taxon>
        <taxon>Hypocreomycetidae</taxon>
        <taxon>Hypocreales</taxon>
        <taxon>Bionectriaceae</taxon>
        <taxon>Clonostachys</taxon>
    </lineage>
</organism>
<evidence type="ECO:0000256" key="2">
    <source>
        <dbReference type="ARBA" id="ARBA00022670"/>
    </source>
</evidence>
<evidence type="ECO:0000313" key="8">
    <source>
        <dbReference type="EMBL" id="CAI6089265.1"/>
    </source>
</evidence>